<feature type="transmembrane region" description="Helical" evidence="8">
    <location>
        <begin position="383"/>
        <end position="407"/>
    </location>
</feature>
<protein>
    <submittedName>
        <fullName evidence="9">DUF2029 domain-containing protein</fullName>
    </submittedName>
</protein>
<keyword evidence="3" id="KW-0808">Transferase</keyword>
<comment type="similarity">
    <text evidence="7">Belongs to the glycosyltransferase 87 family.</text>
</comment>
<accession>A0A7X9FSK7</accession>
<evidence type="ECO:0000313" key="9">
    <source>
        <dbReference type="EMBL" id="NMC63131.1"/>
    </source>
</evidence>
<keyword evidence="5 8" id="KW-1133">Transmembrane helix</keyword>
<dbReference type="AlphaFoldDB" id="A0A7X9FSK7"/>
<feature type="transmembrane region" description="Helical" evidence="8">
    <location>
        <begin position="419"/>
        <end position="443"/>
    </location>
</feature>
<feature type="transmembrane region" description="Helical" evidence="8">
    <location>
        <begin position="147"/>
        <end position="164"/>
    </location>
</feature>
<evidence type="ECO:0000256" key="2">
    <source>
        <dbReference type="ARBA" id="ARBA00022475"/>
    </source>
</evidence>
<evidence type="ECO:0000256" key="1">
    <source>
        <dbReference type="ARBA" id="ARBA00004651"/>
    </source>
</evidence>
<keyword evidence="6 8" id="KW-0472">Membrane</keyword>
<comment type="subcellular location">
    <subcellularLocation>
        <location evidence="1">Cell membrane</location>
        <topology evidence="1">Multi-pass membrane protein</topology>
    </subcellularLocation>
</comment>
<evidence type="ECO:0000256" key="4">
    <source>
        <dbReference type="ARBA" id="ARBA00022692"/>
    </source>
</evidence>
<dbReference type="Pfam" id="PF09594">
    <property type="entry name" value="GT87"/>
    <property type="match status" value="1"/>
</dbReference>
<evidence type="ECO:0000313" key="10">
    <source>
        <dbReference type="Proteomes" id="UP000524246"/>
    </source>
</evidence>
<organism evidence="9 10">
    <name type="scientific">SAR324 cluster bacterium</name>
    <dbReference type="NCBI Taxonomy" id="2024889"/>
    <lineage>
        <taxon>Bacteria</taxon>
        <taxon>Deltaproteobacteria</taxon>
        <taxon>SAR324 cluster</taxon>
    </lineage>
</organism>
<evidence type="ECO:0000256" key="5">
    <source>
        <dbReference type="ARBA" id="ARBA00022989"/>
    </source>
</evidence>
<dbReference type="InterPro" id="IPR018584">
    <property type="entry name" value="GT87"/>
</dbReference>
<comment type="caution">
    <text evidence="9">The sequence shown here is derived from an EMBL/GenBank/DDBJ whole genome shotgun (WGS) entry which is preliminary data.</text>
</comment>
<keyword evidence="4 8" id="KW-0812">Transmembrane</keyword>
<evidence type="ECO:0000256" key="7">
    <source>
        <dbReference type="ARBA" id="ARBA00024033"/>
    </source>
</evidence>
<feature type="transmembrane region" description="Helical" evidence="8">
    <location>
        <begin position="309"/>
        <end position="331"/>
    </location>
</feature>
<feature type="transmembrane region" description="Helical" evidence="8">
    <location>
        <begin position="118"/>
        <end position="135"/>
    </location>
</feature>
<evidence type="ECO:0000256" key="3">
    <source>
        <dbReference type="ARBA" id="ARBA00022679"/>
    </source>
</evidence>
<dbReference type="EMBL" id="JAAZON010000362">
    <property type="protein sequence ID" value="NMC63131.1"/>
    <property type="molecule type" value="Genomic_DNA"/>
</dbReference>
<feature type="transmembrane region" description="Helical" evidence="8">
    <location>
        <begin position="21"/>
        <end position="42"/>
    </location>
</feature>
<gene>
    <name evidence="9" type="ORF">GYA55_08175</name>
</gene>
<sequence>MFSKSTCLLWGSNKRYVVTRILVMFCICATGVFRLVAILNHLNSPEISTNTDSCQLYLMARAFSENDSPYQPIPLMREKYLGITKDGTNPHPSPYPPLAPLLLSVFVNKMDIVTFDRIWILSSVLALYLSLFVLLKRYQTSRSRTSWFTSAFALAILLAFSSTLHADIFFGQMNCHLLLLLVCVWNSLRNDRNLLAGILLGISLALKPLHFLLFVFLLLKRNWSTLLTSVMVAALLTVLSFLVIGGWEPFLDYLKKTSEVSNLWMSSVFNLSLPFLLARTAHRGSFAITQIDSGDNLIKQIAYPEAPSALLIVGSVGMGLLILTFCVSAILKEKSTDLRYFKFALLSVLFLPVSWSHYALTAIPLGILFLARLTSVSAKWKTLLLGLLLFGIIFIEFQALMLYWAGLNDFTFITPNVPFIAYMGFQTSLLLSLAAVCIPWEVVVKK</sequence>
<dbReference type="GO" id="GO:0005886">
    <property type="term" value="C:plasma membrane"/>
    <property type="evidence" value="ECO:0007669"/>
    <property type="project" value="UniProtKB-SubCell"/>
</dbReference>
<evidence type="ECO:0000256" key="8">
    <source>
        <dbReference type="SAM" id="Phobius"/>
    </source>
</evidence>
<reference evidence="9 10" key="1">
    <citation type="journal article" date="2020" name="Biotechnol. Biofuels">
        <title>New insights from the biogas microbiome by comprehensive genome-resolved metagenomics of nearly 1600 species originating from multiple anaerobic digesters.</title>
        <authorList>
            <person name="Campanaro S."/>
            <person name="Treu L."/>
            <person name="Rodriguez-R L.M."/>
            <person name="Kovalovszki A."/>
            <person name="Ziels R.M."/>
            <person name="Maus I."/>
            <person name="Zhu X."/>
            <person name="Kougias P.G."/>
            <person name="Basile A."/>
            <person name="Luo G."/>
            <person name="Schluter A."/>
            <person name="Konstantinidis K.T."/>
            <person name="Angelidaki I."/>
        </authorList>
    </citation>
    <scope>NUCLEOTIDE SEQUENCE [LARGE SCALE GENOMIC DNA]</scope>
    <source>
        <strain evidence="9">AS27yjCOA_65</strain>
    </source>
</reference>
<feature type="transmembrane region" description="Helical" evidence="8">
    <location>
        <begin position="225"/>
        <end position="247"/>
    </location>
</feature>
<dbReference type="GO" id="GO:0016758">
    <property type="term" value="F:hexosyltransferase activity"/>
    <property type="evidence" value="ECO:0007669"/>
    <property type="project" value="InterPro"/>
</dbReference>
<proteinExistence type="inferred from homology"/>
<name>A0A7X9FSK7_9DELT</name>
<dbReference type="Proteomes" id="UP000524246">
    <property type="component" value="Unassembled WGS sequence"/>
</dbReference>
<feature type="transmembrane region" description="Helical" evidence="8">
    <location>
        <begin position="343"/>
        <end position="371"/>
    </location>
</feature>
<evidence type="ECO:0000256" key="6">
    <source>
        <dbReference type="ARBA" id="ARBA00023136"/>
    </source>
</evidence>
<keyword evidence="2" id="KW-1003">Cell membrane</keyword>
<feature type="transmembrane region" description="Helical" evidence="8">
    <location>
        <begin position="195"/>
        <end position="219"/>
    </location>
</feature>